<gene>
    <name evidence="9" type="ORF">ASPSYDRAFT_75688</name>
</gene>
<evidence type="ECO:0000256" key="4">
    <source>
        <dbReference type="ARBA" id="ARBA00023015"/>
    </source>
</evidence>
<dbReference type="GO" id="GO:0005634">
    <property type="term" value="C:nucleus"/>
    <property type="evidence" value="ECO:0007669"/>
    <property type="project" value="UniProtKB-SubCell"/>
</dbReference>
<dbReference type="GO" id="GO:0008270">
    <property type="term" value="F:zinc ion binding"/>
    <property type="evidence" value="ECO:0007669"/>
    <property type="project" value="InterPro"/>
</dbReference>
<evidence type="ECO:0000313" key="9">
    <source>
        <dbReference type="EMBL" id="OJJ65344.1"/>
    </source>
</evidence>
<accession>A0A1L9U0X9</accession>
<evidence type="ECO:0000256" key="1">
    <source>
        <dbReference type="ARBA" id="ARBA00004123"/>
    </source>
</evidence>
<dbReference type="Pfam" id="PF04082">
    <property type="entry name" value="Fungal_trans"/>
    <property type="match status" value="1"/>
</dbReference>
<evidence type="ECO:0000313" key="10">
    <source>
        <dbReference type="Proteomes" id="UP000184356"/>
    </source>
</evidence>
<dbReference type="Proteomes" id="UP000184356">
    <property type="component" value="Unassembled WGS sequence"/>
</dbReference>
<keyword evidence="4" id="KW-0805">Transcription regulation</keyword>
<evidence type="ECO:0000256" key="7">
    <source>
        <dbReference type="ARBA" id="ARBA00023242"/>
    </source>
</evidence>
<organism evidence="9 10">
    <name type="scientific">Aspergillus sydowii CBS 593.65</name>
    <dbReference type="NCBI Taxonomy" id="1036612"/>
    <lineage>
        <taxon>Eukaryota</taxon>
        <taxon>Fungi</taxon>
        <taxon>Dikarya</taxon>
        <taxon>Ascomycota</taxon>
        <taxon>Pezizomycotina</taxon>
        <taxon>Eurotiomycetes</taxon>
        <taxon>Eurotiomycetidae</taxon>
        <taxon>Eurotiales</taxon>
        <taxon>Aspergillaceae</taxon>
        <taxon>Aspergillus</taxon>
        <taxon>Aspergillus subgen. Nidulantes</taxon>
    </lineage>
</organism>
<name>A0A1L9U0X9_9EURO</name>
<reference evidence="10" key="1">
    <citation type="journal article" date="2017" name="Genome Biol.">
        <title>Comparative genomics reveals high biological diversity and specific adaptations in the industrially and medically important fungal genus Aspergillus.</title>
        <authorList>
            <person name="de Vries R.P."/>
            <person name="Riley R."/>
            <person name="Wiebenga A."/>
            <person name="Aguilar-Osorio G."/>
            <person name="Amillis S."/>
            <person name="Uchima C.A."/>
            <person name="Anderluh G."/>
            <person name="Asadollahi M."/>
            <person name="Askin M."/>
            <person name="Barry K."/>
            <person name="Battaglia E."/>
            <person name="Bayram O."/>
            <person name="Benocci T."/>
            <person name="Braus-Stromeyer S.A."/>
            <person name="Caldana C."/>
            <person name="Canovas D."/>
            <person name="Cerqueira G.C."/>
            <person name="Chen F."/>
            <person name="Chen W."/>
            <person name="Choi C."/>
            <person name="Clum A."/>
            <person name="Dos Santos R.A."/>
            <person name="Damasio A.R."/>
            <person name="Diallinas G."/>
            <person name="Emri T."/>
            <person name="Fekete E."/>
            <person name="Flipphi M."/>
            <person name="Freyberg S."/>
            <person name="Gallo A."/>
            <person name="Gournas C."/>
            <person name="Habgood R."/>
            <person name="Hainaut M."/>
            <person name="Harispe M.L."/>
            <person name="Henrissat B."/>
            <person name="Hilden K.S."/>
            <person name="Hope R."/>
            <person name="Hossain A."/>
            <person name="Karabika E."/>
            <person name="Karaffa L."/>
            <person name="Karanyi Z."/>
            <person name="Krasevec N."/>
            <person name="Kuo A."/>
            <person name="Kusch H."/>
            <person name="LaButti K."/>
            <person name="Lagendijk E.L."/>
            <person name="Lapidus A."/>
            <person name="Levasseur A."/>
            <person name="Lindquist E."/>
            <person name="Lipzen A."/>
            <person name="Logrieco A.F."/>
            <person name="MacCabe A."/>
            <person name="Maekelae M.R."/>
            <person name="Malavazi I."/>
            <person name="Melin P."/>
            <person name="Meyer V."/>
            <person name="Mielnichuk N."/>
            <person name="Miskei M."/>
            <person name="Molnar A.P."/>
            <person name="Mule G."/>
            <person name="Ngan C.Y."/>
            <person name="Orejas M."/>
            <person name="Orosz E."/>
            <person name="Ouedraogo J.P."/>
            <person name="Overkamp K.M."/>
            <person name="Park H.-S."/>
            <person name="Perrone G."/>
            <person name="Piumi F."/>
            <person name="Punt P.J."/>
            <person name="Ram A.F."/>
            <person name="Ramon A."/>
            <person name="Rauscher S."/>
            <person name="Record E."/>
            <person name="Riano-Pachon D.M."/>
            <person name="Robert V."/>
            <person name="Roehrig J."/>
            <person name="Ruller R."/>
            <person name="Salamov A."/>
            <person name="Salih N.S."/>
            <person name="Samson R.A."/>
            <person name="Sandor E."/>
            <person name="Sanguinetti M."/>
            <person name="Schuetze T."/>
            <person name="Sepcic K."/>
            <person name="Shelest E."/>
            <person name="Sherlock G."/>
            <person name="Sophianopoulou V."/>
            <person name="Squina F.M."/>
            <person name="Sun H."/>
            <person name="Susca A."/>
            <person name="Todd R.B."/>
            <person name="Tsang A."/>
            <person name="Unkles S.E."/>
            <person name="van de Wiele N."/>
            <person name="van Rossen-Uffink D."/>
            <person name="Oliveira J.V."/>
            <person name="Vesth T.C."/>
            <person name="Visser J."/>
            <person name="Yu J.-H."/>
            <person name="Zhou M."/>
            <person name="Andersen M.R."/>
            <person name="Archer D.B."/>
            <person name="Baker S.E."/>
            <person name="Benoit I."/>
            <person name="Brakhage A.A."/>
            <person name="Braus G.H."/>
            <person name="Fischer R."/>
            <person name="Frisvad J.C."/>
            <person name="Goldman G.H."/>
            <person name="Houbraken J."/>
            <person name="Oakley B."/>
            <person name="Pocsi I."/>
            <person name="Scazzocchio C."/>
            <person name="Seiboth B."/>
            <person name="vanKuyk P.A."/>
            <person name="Wortman J."/>
            <person name="Dyer P.S."/>
            <person name="Grigoriev I.V."/>
        </authorList>
    </citation>
    <scope>NUCLEOTIDE SEQUENCE [LARGE SCALE GENOMIC DNA]</scope>
    <source>
        <strain evidence="10">CBS 593.65</strain>
    </source>
</reference>
<dbReference type="AlphaFoldDB" id="A0A1L9U0X9"/>
<comment type="subcellular location">
    <subcellularLocation>
        <location evidence="1">Nucleus</location>
    </subcellularLocation>
</comment>
<feature type="domain" description="Xylanolytic transcriptional activator regulatory" evidence="8">
    <location>
        <begin position="3"/>
        <end position="167"/>
    </location>
</feature>
<protein>
    <recommendedName>
        <fullName evidence="8">Xylanolytic transcriptional activator regulatory domain-containing protein</fullName>
    </recommendedName>
</protein>
<dbReference type="EMBL" id="KV878582">
    <property type="protein sequence ID" value="OJJ65344.1"/>
    <property type="molecule type" value="Genomic_DNA"/>
</dbReference>
<keyword evidence="5" id="KW-0238">DNA-binding</keyword>
<dbReference type="GO" id="GO:0043565">
    <property type="term" value="F:sequence-specific DNA binding"/>
    <property type="evidence" value="ECO:0007669"/>
    <property type="project" value="TreeGrafter"/>
</dbReference>
<dbReference type="CDD" id="cd12148">
    <property type="entry name" value="fungal_TF_MHR"/>
    <property type="match status" value="1"/>
</dbReference>
<evidence type="ECO:0000256" key="2">
    <source>
        <dbReference type="ARBA" id="ARBA00022723"/>
    </source>
</evidence>
<dbReference type="VEuPathDB" id="FungiDB:ASPSYDRAFT_75688"/>
<keyword evidence="3" id="KW-0862">Zinc</keyword>
<keyword evidence="7" id="KW-0539">Nucleus</keyword>
<dbReference type="OrthoDB" id="25921at2759"/>
<keyword evidence="2" id="KW-0479">Metal-binding</keyword>
<evidence type="ECO:0000256" key="6">
    <source>
        <dbReference type="ARBA" id="ARBA00023163"/>
    </source>
</evidence>
<dbReference type="GO" id="GO:0006351">
    <property type="term" value="P:DNA-templated transcription"/>
    <property type="evidence" value="ECO:0007669"/>
    <property type="project" value="InterPro"/>
</dbReference>
<evidence type="ECO:0000256" key="5">
    <source>
        <dbReference type="ARBA" id="ARBA00023125"/>
    </source>
</evidence>
<keyword evidence="10" id="KW-1185">Reference proteome</keyword>
<sequence length="325" mass="36246">MMTYMNNIHHLYPVIDKSLPFLSAGWLINRDFNSLDARQLFTLELVRSIASHCILSNISADHHRRSYYALANECHGRAMVLFDKAATDISIPTLQAVILAALHSLLSPQQANCAQLIGLAVRIAIELRANDKQQGGRDEAKLQRLYRVTYCIENQVATALDRPALLPAPPCDQRVDTAHIQRTLCDLYRIQSRFRSKPDDAEAIVSLDHELSSHIKHLEGMSMDQGKANVLATAYETRLLLSPNDDEAAVRLLETYGQPHYIRAFLSPQWAYRAGVAIISASGSKGSGQAIQAYSRCLVFLEQCSRTWPSASALKKSLESFALKQ</sequence>
<proteinExistence type="predicted"/>
<keyword evidence="6" id="KW-0804">Transcription</keyword>
<dbReference type="PANTHER" id="PTHR47782:SF12">
    <property type="entry name" value="ZN(II)2CYS6 TRANSCRIPTION FACTOR (EUROFUNG)"/>
    <property type="match status" value="1"/>
</dbReference>
<evidence type="ECO:0000259" key="8">
    <source>
        <dbReference type="Pfam" id="PF04082"/>
    </source>
</evidence>
<dbReference type="GO" id="GO:0045944">
    <property type="term" value="P:positive regulation of transcription by RNA polymerase II"/>
    <property type="evidence" value="ECO:0007669"/>
    <property type="project" value="TreeGrafter"/>
</dbReference>
<dbReference type="RefSeq" id="XP_040709150.1">
    <property type="nucleotide sequence ID" value="XM_040850817.1"/>
</dbReference>
<dbReference type="GO" id="GO:0000981">
    <property type="term" value="F:DNA-binding transcription factor activity, RNA polymerase II-specific"/>
    <property type="evidence" value="ECO:0007669"/>
    <property type="project" value="TreeGrafter"/>
</dbReference>
<evidence type="ECO:0000256" key="3">
    <source>
        <dbReference type="ARBA" id="ARBA00022833"/>
    </source>
</evidence>
<dbReference type="PANTHER" id="PTHR47782">
    <property type="entry name" value="ZN(II)2CYS6 TRANSCRIPTION FACTOR (EUROFUNG)-RELATED"/>
    <property type="match status" value="1"/>
</dbReference>
<dbReference type="InterPro" id="IPR052202">
    <property type="entry name" value="Yeast_MetPath_Reg"/>
</dbReference>
<dbReference type="InterPro" id="IPR007219">
    <property type="entry name" value="XnlR_reg_dom"/>
</dbReference>
<dbReference type="GeneID" id="63766890"/>